<evidence type="ECO:0000313" key="6">
    <source>
        <dbReference type="Proteomes" id="UP000019149"/>
    </source>
</evidence>
<dbReference type="InterPro" id="IPR006590">
    <property type="entry name" value="RNA_pol_Rpb4/RPC9_core"/>
</dbReference>
<protein>
    <submittedName>
        <fullName evidence="5">DNA-directed RNA polymerase II subunit RPB4</fullName>
    </submittedName>
</protein>
<dbReference type="SUPFAM" id="SSF47819">
    <property type="entry name" value="HRDC-like"/>
    <property type="match status" value="1"/>
</dbReference>
<proteinExistence type="inferred from homology"/>
<accession>W6UJE1</accession>
<dbReference type="InterPro" id="IPR045222">
    <property type="entry name" value="Rpb4-like"/>
</dbReference>
<evidence type="ECO:0000313" key="5">
    <source>
        <dbReference type="EMBL" id="EUB58247.1"/>
    </source>
</evidence>
<dbReference type="KEGG" id="egl:EGR_06882"/>
<feature type="domain" description="RNA polymerase Rpb4/RPC9 core" evidence="4">
    <location>
        <begin position="28"/>
        <end position="153"/>
    </location>
</feature>
<dbReference type="InterPro" id="IPR005574">
    <property type="entry name" value="Rpb4/RPC9"/>
</dbReference>
<dbReference type="EMBL" id="APAU02000065">
    <property type="protein sequence ID" value="EUB58247.1"/>
    <property type="molecule type" value="Genomic_DNA"/>
</dbReference>
<dbReference type="InterPro" id="IPR038324">
    <property type="entry name" value="Rpb4/RPC9_sf"/>
</dbReference>
<dbReference type="GO" id="GO:0006352">
    <property type="term" value="P:DNA-templated transcription initiation"/>
    <property type="evidence" value="ECO:0007669"/>
    <property type="project" value="InterPro"/>
</dbReference>
<evidence type="ECO:0000256" key="1">
    <source>
        <dbReference type="ARBA" id="ARBA00004123"/>
    </source>
</evidence>
<comment type="subcellular location">
    <subcellularLocation>
        <location evidence="1">Nucleus</location>
    </subcellularLocation>
</comment>
<dbReference type="GO" id="GO:0005634">
    <property type="term" value="C:nucleus"/>
    <property type="evidence" value="ECO:0007669"/>
    <property type="project" value="UniProtKB-SubCell"/>
</dbReference>
<dbReference type="STRING" id="6210.W6UJE1"/>
<name>W6UJE1_ECHGR</name>
<keyword evidence="6" id="KW-1185">Reference proteome</keyword>
<keyword evidence="2" id="KW-0539">Nucleus</keyword>
<keyword evidence="5" id="KW-0240">DNA-directed RNA polymerase</keyword>
<dbReference type="PANTHER" id="PTHR21297">
    <property type="entry name" value="DNA-DIRECTED RNA POLYMERASE II"/>
    <property type="match status" value="1"/>
</dbReference>
<evidence type="ECO:0000259" key="4">
    <source>
        <dbReference type="SMART" id="SM00657"/>
    </source>
</evidence>
<gene>
    <name evidence="5" type="ORF">EGR_06882</name>
</gene>
<sequence length="154" mass="17803">MELLGYGASALVLNPHYRLVNQQLTEYRSVLDNLKSTQLAESVIMLHHLHASNRKKQNESNPIHELELSNNFTKTYNYATQFSKFNNRETIESVRNLLVQKHFHNFELAAIANLLPDTAEEARVLIPSLEGPRFPEEELQQILDEIQSKRSFQS</sequence>
<evidence type="ECO:0000256" key="3">
    <source>
        <dbReference type="ARBA" id="ARBA00025724"/>
    </source>
</evidence>
<dbReference type="Gene3D" id="1.20.1250.40">
    <property type="match status" value="1"/>
</dbReference>
<dbReference type="InterPro" id="IPR010997">
    <property type="entry name" value="HRDC-like_sf"/>
</dbReference>
<comment type="caution">
    <text evidence="5">The sequence shown here is derived from an EMBL/GenBank/DDBJ whole genome shotgun (WGS) entry which is preliminary data.</text>
</comment>
<dbReference type="GO" id="GO:0000428">
    <property type="term" value="C:DNA-directed RNA polymerase complex"/>
    <property type="evidence" value="ECO:0007669"/>
    <property type="project" value="UniProtKB-KW"/>
</dbReference>
<dbReference type="SMART" id="SM00657">
    <property type="entry name" value="RPOL4c"/>
    <property type="match status" value="1"/>
</dbReference>
<organism evidence="5 6">
    <name type="scientific">Echinococcus granulosus</name>
    <name type="common">Hydatid tapeworm</name>
    <dbReference type="NCBI Taxonomy" id="6210"/>
    <lineage>
        <taxon>Eukaryota</taxon>
        <taxon>Metazoa</taxon>
        <taxon>Spiralia</taxon>
        <taxon>Lophotrochozoa</taxon>
        <taxon>Platyhelminthes</taxon>
        <taxon>Cestoda</taxon>
        <taxon>Eucestoda</taxon>
        <taxon>Cyclophyllidea</taxon>
        <taxon>Taeniidae</taxon>
        <taxon>Echinococcus</taxon>
        <taxon>Echinococcus granulosus group</taxon>
    </lineage>
</organism>
<keyword evidence="5" id="KW-0804">Transcription</keyword>
<dbReference type="RefSeq" id="XP_024349443.1">
    <property type="nucleotide sequence ID" value="XM_024496131.1"/>
</dbReference>
<reference evidence="5 6" key="1">
    <citation type="journal article" date="2013" name="Nat. Genet.">
        <title>The genome of the hydatid tapeworm Echinococcus granulosus.</title>
        <authorList>
            <person name="Zheng H."/>
            <person name="Zhang W."/>
            <person name="Zhang L."/>
            <person name="Zhang Z."/>
            <person name="Li J."/>
            <person name="Lu G."/>
            <person name="Zhu Y."/>
            <person name="Wang Y."/>
            <person name="Huang Y."/>
            <person name="Liu J."/>
            <person name="Kang H."/>
            <person name="Chen J."/>
            <person name="Wang L."/>
            <person name="Chen A."/>
            <person name="Yu S."/>
            <person name="Gao Z."/>
            <person name="Jin L."/>
            <person name="Gu W."/>
            <person name="Wang Z."/>
            <person name="Zhao L."/>
            <person name="Shi B."/>
            <person name="Wen H."/>
            <person name="Lin R."/>
            <person name="Jones M.K."/>
            <person name="Brejova B."/>
            <person name="Vinar T."/>
            <person name="Zhao G."/>
            <person name="McManus D.P."/>
            <person name="Chen Z."/>
            <person name="Zhou Y."/>
            <person name="Wang S."/>
        </authorList>
    </citation>
    <scope>NUCLEOTIDE SEQUENCE [LARGE SCALE GENOMIC DNA]</scope>
</reference>
<dbReference type="OMA" id="FRCLVEP"/>
<comment type="similarity">
    <text evidence="3">Belongs to the eukaryotic RPB4 RNA polymerase subunit family.</text>
</comment>
<dbReference type="AlphaFoldDB" id="W6UJE1"/>
<dbReference type="GeneID" id="36342597"/>
<dbReference type="Pfam" id="PF03874">
    <property type="entry name" value="RNA_pol_Rpb4"/>
    <property type="match status" value="1"/>
</dbReference>
<dbReference type="GO" id="GO:0000166">
    <property type="term" value="F:nucleotide binding"/>
    <property type="evidence" value="ECO:0007669"/>
    <property type="project" value="InterPro"/>
</dbReference>
<dbReference type="Proteomes" id="UP000019149">
    <property type="component" value="Unassembled WGS sequence"/>
</dbReference>
<dbReference type="OrthoDB" id="2186918at2759"/>
<evidence type="ECO:0000256" key="2">
    <source>
        <dbReference type="ARBA" id="ARBA00023242"/>
    </source>
</evidence>
<dbReference type="CTD" id="36342597"/>